<reference evidence="3" key="1">
    <citation type="journal article" date="2015" name="Nature">
        <title>Complex archaea that bridge the gap between prokaryotes and eukaryotes.</title>
        <authorList>
            <person name="Spang A."/>
            <person name="Saw J.H."/>
            <person name="Jorgensen S.L."/>
            <person name="Zaremba-Niedzwiedzka K."/>
            <person name="Martijn J."/>
            <person name="Lind A.E."/>
            <person name="van Eijk R."/>
            <person name="Schleper C."/>
            <person name="Guy L."/>
            <person name="Ettema T.J."/>
        </authorList>
    </citation>
    <scope>NUCLEOTIDE SEQUENCE</scope>
</reference>
<dbReference type="PANTHER" id="PTHR41287">
    <property type="match status" value="1"/>
</dbReference>
<protein>
    <recommendedName>
        <fullName evidence="4">Phage terminase large subunit N-terminal domain-containing protein</fullName>
    </recommendedName>
</protein>
<dbReference type="Pfam" id="PF20441">
    <property type="entry name" value="TerL_nuclease"/>
    <property type="match status" value="1"/>
</dbReference>
<feature type="domain" description="Terminase large subunit-like ATPase" evidence="1">
    <location>
        <begin position="147"/>
        <end position="320"/>
    </location>
</feature>
<feature type="domain" description="Terminase large subunit-like endonuclease" evidence="2">
    <location>
        <begin position="330"/>
        <end position="408"/>
    </location>
</feature>
<proteinExistence type="predicted"/>
<organism evidence="3">
    <name type="scientific">marine sediment metagenome</name>
    <dbReference type="NCBI Taxonomy" id="412755"/>
    <lineage>
        <taxon>unclassified sequences</taxon>
        <taxon>metagenomes</taxon>
        <taxon>ecological metagenomes</taxon>
    </lineage>
</organism>
<dbReference type="Pfam" id="PF03354">
    <property type="entry name" value="TerL_ATPase"/>
    <property type="match status" value="1"/>
</dbReference>
<evidence type="ECO:0000313" key="3">
    <source>
        <dbReference type="EMBL" id="KKL27027.1"/>
    </source>
</evidence>
<accession>A0A0F9CKR6</accession>
<comment type="caution">
    <text evidence="3">The sequence shown here is derived from an EMBL/GenBank/DDBJ whole genome shotgun (WGS) entry which is preliminary data.</text>
</comment>
<evidence type="ECO:0000259" key="1">
    <source>
        <dbReference type="Pfam" id="PF03354"/>
    </source>
</evidence>
<dbReference type="Gene3D" id="3.40.50.300">
    <property type="entry name" value="P-loop containing nucleotide triphosphate hydrolases"/>
    <property type="match status" value="1"/>
</dbReference>
<dbReference type="EMBL" id="LAZR01035623">
    <property type="protein sequence ID" value="KKL27027.1"/>
    <property type="molecule type" value="Genomic_DNA"/>
</dbReference>
<dbReference type="GO" id="GO:0004519">
    <property type="term" value="F:endonuclease activity"/>
    <property type="evidence" value="ECO:0007669"/>
    <property type="project" value="InterPro"/>
</dbReference>
<evidence type="ECO:0000259" key="2">
    <source>
        <dbReference type="Pfam" id="PF20441"/>
    </source>
</evidence>
<dbReference type="InterPro" id="IPR046461">
    <property type="entry name" value="TerL_ATPase"/>
</dbReference>
<dbReference type="InterPro" id="IPR027417">
    <property type="entry name" value="P-loop_NTPase"/>
</dbReference>
<dbReference type="AlphaFoldDB" id="A0A0F9CKR6"/>
<dbReference type="PANTHER" id="PTHR41287:SF1">
    <property type="entry name" value="PROTEIN YMFN"/>
    <property type="match status" value="1"/>
</dbReference>
<evidence type="ECO:0008006" key="4">
    <source>
        <dbReference type="Google" id="ProtNLM"/>
    </source>
</evidence>
<sequence>MALRRKQLKRGSALGEKQFKKLEAEVFLFGWGGCDEDTWASLTKQQQKILEDHRCDPRTRPTSLPILERPSGPVKAAPQVPGVVGVYVRLARERQQRDLENQEALGLWFDEKLADRAVYFFRRFLRHSKGAYAKKPFVLEPWQEHDIIRPLFGWRRIVEGLPPWEWPRRFRKGYLEVARKNGKSTLGAGIGNLLTFADGEQGAEVYSAATKRDQAKIVHGEAVRMVKASPDLKANAYTIKNNISVPRSNSKYEPLGADSDTLDGLNVSGSIIDEVHAHKTRDVVDKIVTGTGSRWQPLVVMITTAGVYDKTSICWEQHQYGVDILEGRKKDETFFVYIATLDEKDDWMDEKVWPKANPNLGISVSLEGLRADIQEAKEKPAAQNNIRRYKLNQWTEQVTRWLLMDKWE</sequence>
<name>A0A0F9CKR6_9ZZZZ</name>
<dbReference type="InterPro" id="IPR046462">
    <property type="entry name" value="TerL_nuclease"/>
</dbReference>
<dbReference type="InterPro" id="IPR005021">
    <property type="entry name" value="Terminase_largesu-like"/>
</dbReference>
<gene>
    <name evidence="3" type="ORF">LCGC14_2389290</name>
</gene>